<accession>K0F7G2</accession>
<protein>
    <submittedName>
        <fullName evidence="1">Uncharacterized protein</fullName>
    </submittedName>
</protein>
<dbReference type="AlphaFoldDB" id="K0F7G2"/>
<sequence>MGDRALRFIGVDGPRWMLRAVILAPPATVRHGASALWDLVRSTVVVRGAGKLPDRSAGKYLSAPGKFFGACERQNQDAVHRRTM</sequence>
<name>K0F7G2_NOCB7</name>
<dbReference type="Pfam" id="PF12502">
    <property type="entry name" value="DUF3710"/>
    <property type="match status" value="1"/>
</dbReference>
<dbReference type="HOGENOM" id="CLU_2524208_0_0_11"/>
<proteinExistence type="predicted"/>
<dbReference type="Proteomes" id="UP000006304">
    <property type="component" value="Chromosome"/>
</dbReference>
<dbReference type="InterPro" id="IPR022183">
    <property type="entry name" value="DUF3710"/>
</dbReference>
<reference evidence="1 2" key="1">
    <citation type="journal article" date="2012" name="J. Bacteriol.">
        <title>Complete genome sequence of Nocardia brasiliensis HUJEG-1.</title>
        <authorList>
            <person name="Vera-Cabrera L."/>
            <person name="Ortiz-Lopez R."/>
            <person name="Elizondo-Gonzalez R."/>
            <person name="Perez-Maya A.A."/>
            <person name="Ocampo-Candiani J."/>
        </authorList>
    </citation>
    <scope>NUCLEOTIDE SEQUENCE [LARGE SCALE GENOMIC DNA]</scope>
    <source>
        <strain evidence="2">ATCC 700358</strain>
    </source>
</reference>
<gene>
    <name evidence="1" type="ORF">O3I_036740</name>
</gene>
<evidence type="ECO:0000313" key="2">
    <source>
        <dbReference type="Proteomes" id="UP000006304"/>
    </source>
</evidence>
<organism evidence="1 2">
    <name type="scientific">Nocardia brasiliensis (strain ATCC 700358 / HUJEG-1)</name>
    <dbReference type="NCBI Taxonomy" id="1133849"/>
    <lineage>
        <taxon>Bacteria</taxon>
        <taxon>Bacillati</taxon>
        <taxon>Actinomycetota</taxon>
        <taxon>Actinomycetes</taxon>
        <taxon>Mycobacteriales</taxon>
        <taxon>Nocardiaceae</taxon>
        <taxon>Nocardia</taxon>
    </lineage>
</organism>
<evidence type="ECO:0000313" key="1">
    <source>
        <dbReference type="EMBL" id="AFU05295.1"/>
    </source>
</evidence>
<dbReference type="KEGG" id="nbr:O3I_036740"/>
<dbReference type="STRING" id="1133849.O3I_036740"/>
<dbReference type="EMBL" id="CP003876">
    <property type="protein sequence ID" value="AFU05295.1"/>
    <property type="molecule type" value="Genomic_DNA"/>
</dbReference>
<keyword evidence="2" id="KW-1185">Reference proteome</keyword>